<evidence type="ECO:0008006" key="4">
    <source>
        <dbReference type="Google" id="ProtNLM"/>
    </source>
</evidence>
<comment type="caution">
    <text evidence="2">The sequence shown here is derived from an EMBL/GenBank/DDBJ whole genome shotgun (WGS) entry which is preliminary data.</text>
</comment>
<dbReference type="Proteomes" id="UP001443914">
    <property type="component" value="Unassembled WGS sequence"/>
</dbReference>
<keyword evidence="3" id="KW-1185">Reference proteome</keyword>
<dbReference type="PANTHER" id="PTHR45023">
    <property type="match status" value="1"/>
</dbReference>
<dbReference type="AlphaFoldDB" id="A0AAW1GZA8"/>
<sequence length="185" mass="21609">MPSNDNSFDYNLSQHSMCNEDNEVEQNHDVQRVTQPSKQPSRWTVQEDTALISSFMRHSTDNVIGKNQNKNTLWVKVKVLFDLAREANPTIMPKERNPEMLGGRFRRIAVGVMKWVGCYEEAQRRKSSGMNEEDVIQEAHKLHNETDRKFQFEHAWLLLKKYKKWQEIVGHYVDDNISASASKKS</sequence>
<accession>A0AAW1GZA8</accession>
<protein>
    <recommendedName>
        <fullName evidence="4">Myb-like domain-containing protein</fullName>
    </recommendedName>
</protein>
<proteinExistence type="predicted"/>
<feature type="compositionally biased region" description="Polar residues" evidence="1">
    <location>
        <begin position="32"/>
        <end position="43"/>
    </location>
</feature>
<dbReference type="PANTHER" id="PTHR45023:SF4">
    <property type="entry name" value="GLYCINE-RICH PROTEIN-RELATED"/>
    <property type="match status" value="1"/>
</dbReference>
<gene>
    <name evidence="2" type="ORF">RND81_13G128000</name>
</gene>
<evidence type="ECO:0000313" key="3">
    <source>
        <dbReference type="Proteomes" id="UP001443914"/>
    </source>
</evidence>
<organism evidence="2 3">
    <name type="scientific">Saponaria officinalis</name>
    <name type="common">Common soapwort</name>
    <name type="synonym">Lychnis saponaria</name>
    <dbReference type="NCBI Taxonomy" id="3572"/>
    <lineage>
        <taxon>Eukaryota</taxon>
        <taxon>Viridiplantae</taxon>
        <taxon>Streptophyta</taxon>
        <taxon>Embryophyta</taxon>
        <taxon>Tracheophyta</taxon>
        <taxon>Spermatophyta</taxon>
        <taxon>Magnoliopsida</taxon>
        <taxon>eudicotyledons</taxon>
        <taxon>Gunneridae</taxon>
        <taxon>Pentapetalae</taxon>
        <taxon>Caryophyllales</taxon>
        <taxon>Caryophyllaceae</taxon>
        <taxon>Caryophylleae</taxon>
        <taxon>Saponaria</taxon>
    </lineage>
</organism>
<feature type="region of interest" description="Disordered" evidence="1">
    <location>
        <begin position="23"/>
        <end position="43"/>
    </location>
</feature>
<reference evidence="2" key="1">
    <citation type="submission" date="2024-03" db="EMBL/GenBank/DDBJ databases">
        <title>WGS assembly of Saponaria officinalis var. Norfolk2.</title>
        <authorList>
            <person name="Jenkins J."/>
            <person name="Shu S."/>
            <person name="Grimwood J."/>
            <person name="Barry K."/>
            <person name="Goodstein D."/>
            <person name="Schmutz J."/>
            <person name="Leebens-Mack J."/>
            <person name="Osbourn A."/>
        </authorList>
    </citation>
    <scope>NUCLEOTIDE SEQUENCE [LARGE SCALE GENOMIC DNA]</scope>
    <source>
        <strain evidence="2">JIC</strain>
    </source>
</reference>
<evidence type="ECO:0000256" key="1">
    <source>
        <dbReference type="SAM" id="MobiDB-lite"/>
    </source>
</evidence>
<dbReference type="EMBL" id="JBDFQZ010000013">
    <property type="protein sequence ID" value="KAK9669415.1"/>
    <property type="molecule type" value="Genomic_DNA"/>
</dbReference>
<name>A0AAW1GZA8_SAPOF</name>
<evidence type="ECO:0000313" key="2">
    <source>
        <dbReference type="EMBL" id="KAK9669415.1"/>
    </source>
</evidence>